<feature type="compositionally biased region" description="Basic residues" evidence="9">
    <location>
        <begin position="871"/>
        <end position="893"/>
    </location>
</feature>
<evidence type="ECO:0000313" key="11">
    <source>
        <dbReference type="EMBL" id="SPQ94257.1"/>
    </source>
</evidence>
<dbReference type="InterPro" id="IPR000330">
    <property type="entry name" value="SNF2_N"/>
</dbReference>
<geneLocation type="mitochondrion" evidence="11"/>
<protein>
    <recommendedName>
        <fullName evidence="10">Helicase ATP-binding domain-containing protein</fullName>
    </recommendedName>
</protein>
<dbReference type="Pfam" id="PF00271">
    <property type="entry name" value="Helicase_C"/>
    <property type="match status" value="1"/>
</dbReference>
<evidence type="ECO:0000256" key="6">
    <source>
        <dbReference type="ARBA" id="ARBA00022840"/>
    </source>
</evidence>
<comment type="similarity">
    <text evidence="2">Belongs to the SNF2/RAD54 helicase family.</text>
</comment>
<feature type="compositionally biased region" description="Basic and acidic residues" evidence="9">
    <location>
        <begin position="977"/>
        <end position="1019"/>
    </location>
</feature>
<keyword evidence="11" id="KW-0496">Mitochondrion</keyword>
<accession>A0A3P3Y284</accession>
<feature type="compositionally biased region" description="Basic residues" evidence="9">
    <location>
        <begin position="1165"/>
        <end position="1190"/>
    </location>
</feature>
<feature type="compositionally biased region" description="Basic and acidic residues" evidence="9">
    <location>
        <begin position="897"/>
        <end position="936"/>
    </location>
</feature>
<dbReference type="SUPFAM" id="SSF52540">
    <property type="entry name" value="P-loop containing nucleoside triphosphate hydrolases"/>
    <property type="match status" value="2"/>
</dbReference>
<dbReference type="CDD" id="cd18793">
    <property type="entry name" value="SF2_C_SNF"/>
    <property type="match status" value="1"/>
</dbReference>
<dbReference type="GO" id="GO:0004386">
    <property type="term" value="F:helicase activity"/>
    <property type="evidence" value="ECO:0007669"/>
    <property type="project" value="UniProtKB-KW"/>
</dbReference>
<dbReference type="SMART" id="SM00487">
    <property type="entry name" value="DEXDc"/>
    <property type="match status" value="1"/>
</dbReference>
<keyword evidence="5" id="KW-0347">Helicase</keyword>
<dbReference type="InterPro" id="IPR049730">
    <property type="entry name" value="SNF2/RAD54-like_C"/>
</dbReference>
<feature type="region of interest" description="Disordered" evidence="9">
    <location>
        <begin position="977"/>
        <end position="1110"/>
    </location>
</feature>
<evidence type="ECO:0000256" key="3">
    <source>
        <dbReference type="ARBA" id="ARBA00022741"/>
    </source>
</evidence>
<feature type="compositionally biased region" description="Low complexity" evidence="9">
    <location>
        <begin position="950"/>
        <end position="959"/>
    </location>
</feature>
<evidence type="ECO:0000256" key="2">
    <source>
        <dbReference type="ARBA" id="ARBA00007025"/>
    </source>
</evidence>
<feature type="region of interest" description="Disordered" evidence="9">
    <location>
        <begin position="853"/>
        <end position="962"/>
    </location>
</feature>
<feature type="compositionally biased region" description="Basic and acidic residues" evidence="9">
    <location>
        <begin position="1053"/>
        <end position="1065"/>
    </location>
</feature>
<dbReference type="Proteomes" id="UP000290189">
    <property type="component" value="Unassembled WGS sequence"/>
</dbReference>
<evidence type="ECO:0000256" key="1">
    <source>
        <dbReference type="ARBA" id="ARBA00004123"/>
    </source>
</evidence>
<evidence type="ECO:0000259" key="10">
    <source>
        <dbReference type="PROSITE" id="PS51192"/>
    </source>
</evidence>
<dbReference type="InterPro" id="IPR027417">
    <property type="entry name" value="P-loop_NTPase"/>
</dbReference>
<dbReference type="Pfam" id="PF00176">
    <property type="entry name" value="SNF2-rel_dom"/>
    <property type="match status" value="1"/>
</dbReference>
<dbReference type="InterPro" id="IPR001650">
    <property type="entry name" value="Helicase_C-like"/>
</dbReference>
<reference evidence="11 12" key="1">
    <citation type="submission" date="2018-03" db="EMBL/GenBank/DDBJ databases">
        <authorList>
            <person name="Fogelqvist J."/>
        </authorList>
    </citation>
    <scope>NUCLEOTIDE SEQUENCE [LARGE SCALE GENOMIC DNA]</scope>
</reference>
<organism evidence="11 12">
    <name type="scientific">Plasmodiophora brassicae</name>
    <name type="common">Clubroot disease agent</name>
    <dbReference type="NCBI Taxonomy" id="37360"/>
    <lineage>
        <taxon>Eukaryota</taxon>
        <taxon>Sar</taxon>
        <taxon>Rhizaria</taxon>
        <taxon>Endomyxa</taxon>
        <taxon>Phytomyxea</taxon>
        <taxon>Plasmodiophorida</taxon>
        <taxon>Plasmodiophoridae</taxon>
        <taxon>Plasmodiophora</taxon>
    </lineage>
</organism>
<dbReference type="PANTHER" id="PTHR45797">
    <property type="entry name" value="RAD54-LIKE"/>
    <property type="match status" value="1"/>
</dbReference>
<feature type="compositionally biased region" description="Basic and acidic residues" evidence="9">
    <location>
        <begin position="697"/>
        <end position="711"/>
    </location>
</feature>
<feature type="domain" description="Helicase ATP-binding" evidence="10">
    <location>
        <begin position="104"/>
        <end position="284"/>
    </location>
</feature>
<feature type="compositionally biased region" description="Basic and acidic residues" evidence="9">
    <location>
        <begin position="1078"/>
        <end position="1110"/>
    </location>
</feature>
<sequence>MEALVADLQQRLLRLEEDARRKDEYIVQLEHRIAAIENSPQVSLPDETHDVIDLTDARLSVLEADDSEDDLSEKFGLAPFIDRIPPLVRDYMRPHQRVGAAFLASVLSSNSGSVFADALGLGKTLQVLSAVHVLWCEHAVSRILIVVPSTVIPHWCDEIRSFNSLISGQGIRPFRYPTLIESTVPLDARASIVKPWAQSGGILLVSYGIFCELMNQATVRALLCDDPGAQCLILDEGHRICNAKTHNHSYLSRLPTRRRVVISGYPLQNQLRELYTLVDFVDREKCLKVLGTYKQFQTLFEVPIIKLRSKNVAKARGRSFVLYELLRNNQLFFRRDGSLLQRFLPKKTELVISIRLSSCQRELWLRFLNRRVGLDGVSMHNIATMIADHPEIARRQATSDPTAPCRDWLSDTVPDSLDITSSGKMVVLMQLILQSKAAGDKIVIFSRWVKALSFIEELIGAYNSSNASRGTIRALRSSTADCFLISTLCGEGISLVAANRAVLLEVNWNPSVDFQAASRVFRLGQKKPVFIYRFVMHDMFEEKVFERQLEKVELTNWVLDAADIDVDGNLDTRWSEFLKPPAPITDIVGPTAVNVPSDALRDPVTSSILQRHGMGPGDVAGDNDAKWIVSVTDHSRFFLENDHFELPGAEDVDPLLAREELEYDRVYPRGTPSRSNPEVNVTFSASARRPLSIASVDAEREGTKSAERDPQHGSVPAEALEVLFGRSSSSCESEKNLPNRTAVIDGQGHTSLSASGAIRQLEDLPERSFQSLPDSVELSAAAAEFPSNADHVSGQSDMVDALLNGGAALPSVSSPVDQSLPPGHNHNLLKRQLEVLKSSEHFAQLAIQRKRLKSEATEVKPGDNSASKPSTKQKRDRRSKRARAKERKLRKQQRAQSPRDARSESHLARSDSKLTTQEERHPSQGRRSEFAQDCRESAGGPLPKGQHAMSSSSANRNSSPHCVERCSATVGHERLLNDTSRRDGSLRAIERERFSNRDRAPGDASRRDVPLRASERERAPACYWDRIPAGNGSVRGAPSRSSEPERHARRYRDRALDDVSMRDVAFRGNSRGAPSDQCGDRLPRDASRGDSSFRKRSTERDAQSRQRRDRPTYIRCYQTAVGDFAGFRVCVTMATQLAPAALTVESLLRRVVAAGLVPMTLLNRNARKPKRANHKTRPCSRSNRRSKRFQNNRPVTP</sequence>
<keyword evidence="8" id="KW-0539">Nucleus</keyword>
<gene>
    <name evidence="11" type="ORF">PLBR_LOCUS1472</name>
</gene>
<dbReference type="Gene3D" id="3.40.50.300">
    <property type="entry name" value="P-loop containing nucleotide triphosphate hydrolases"/>
    <property type="match status" value="1"/>
</dbReference>
<comment type="subcellular location">
    <subcellularLocation>
        <location evidence="1">Nucleus</location>
    </subcellularLocation>
</comment>
<dbReference type="InterPro" id="IPR044574">
    <property type="entry name" value="ARIP4-like"/>
</dbReference>
<dbReference type="InterPro" id="IPR038718">
    <property type="entry name" value="SNF2-like_sf"/>
</dbReference>
<evidence type="ECO:0000256" key="5">
    <source>
        <dbReference type="ARBA" id="ARBA00022806"/>
    </source>
</evidence>
<dbReference type="Gene3D" id="3.40.50.10810">
    <property type="entry name" value="Tandem AAA-ATPase domain"/>
    <property type="match status" value="1"/>
</dbReference>
<dbReference type="EMBL" id="OVEO01000002">
    <property type="protein sequence ID" value="SPQ94257.1"/>
    <property type="molecule type" value="Genomic_DNA"/>
</dbReference>
<dbReference type="GO" id="GO:0005634">
    <property type="term" value="C:nucleus"/>
    <property type="evidence" value="ECO:0007669"/>
    <property type="project" value="UniProtKB-SubCell"/>
</dbReference>
<keyword evidence="6" id="KW-0067">ATP-binding</keyword>
<dbReference type="GO" id="GO:0016887">
    <property type="term" value="F:ATP hydrolysis activity"/>
    <property type="evidence" value="ECO:0007669"/>
    <property type="project" value="InterPro"/>
</dbReference>
<dbReference type="GO" id="GO:0005524">
    <property type="term" value="F:ATP binding"/>
    <property type="evidence" value="ECO:0007669"/>
    <property type="project" value="UniProtKB-KW"/>
</dbReference>
<evidence type="ECO:0000256" key="7">
    <source>
        <dbReference type="ARBA" id="ARBA00023125"/>
    </source>
</evidence>
<dbReference type="PANTHER" id="PTHR45797:SF1">
    <property type="entry name" value="HELICASE ARIP4"/>
    <property type="match status" value="1"/>
</dbReference>
<feature type="region of interest" description="Disordered" evidence="9">
    <location>
        <begin position="692"/>
        <end position="716"/>
    </location>
</feature>
<dbReference type="AlphaFoldDB" id="A0A3P3Y284"/>
<evidence type="ECO:0000256" key="9">
    <source>
        <dbReference type="SAM" id="MobiDB-lite"/>
    </source>
</evidence>
<dbReference type="InterPro" id="IPR014001">
    <property type="entry name" value="Helicase_ATP-bd"/>
</dbReference>
<keyword evidence="4" id="KW-0378">Hydrolase</keyword>
<feature type="region of interest" description="Disordered" evidence="9">
    <location>
        <begin position="1164"/>
        <end position="1197"/>
    </location>
</feature>
<keyword evidence="7" id="KW-0238">DNA-binding</keyword>
<dbReference type="GO" id="GO:0003677">
    <property type="term" value="F:DNA binding"/>
    <property type="evidence" value="ECO:0007669"/>
    <property type="project" value="UniProtKB-KW"/>
</dbReference>
<proteinExistence type="inferred from homology"/>
<evidence type="ECO:0000256" key="4">
    <source>
        <dbReference type="ARBA" id="ARBA00022801"/>
    </source>
</evidence>
<evidence type="ECO:0000313" key="12">
    <source>
        <dbReference type="Proteomes" id="UP000290189"/>
    </source>
</evidence>
<dbReference type="PROSITE" id="PS51192">
    <property type="entry name" value="HELICASE_ATP_BIND_1"/>
    <property type="match status" value="1"/>
</dbReference>
<evidence type="ECO:0000256" key="8">
    <source>
        <dbReference type="ARBA" id="ARBA00023242"/>
    </source>
</evidence>
<keyword evidence="3" id="KW-0547">Nucleotide-binding</keyword>
<name>A0A3P3Y284_PLABS</name>